<dbReference type="RefSeq" id="WP_089366469.1">
    <property type="nucleotide sequence ID" value="NZ_CP023863.1"/>
</dbReference>
<evidence type="ECO:0000256" key="3">
    <source>
        <dbReference type="ARBA" id="ARBA00023239"/>
    </source>
</evidence>
<feature type="binding site" evidence="6">
    <location>
        <position position="263"/>
    </location>
    <ligand>
        <name>substrate</name>
        <note>ligand shared between two neighboring subunits</note>
    </ligand>
</feature>
<dbReference type="Gene3D" id="1.10.12.10">
    <property type="entry name" value="Lyase 2-enoyl-coa Hydratase, Chain A, domain 2"/>
    <property type="match status" value="1"/>
</dbReference>
<proteinExistence type="inferred from homology"/>
<dbReference type="Pfam" id="PF00378">
    <property type="entry name" value="ECH_1"/>
    <property type="match status" value="1"/>
</dbReference>
<dbReference type="OrthoDB" id="9775794at2"/>
<dbReference type="InterPro" id="IPR018376">
    <property type="entry name" value="Enoyl-CoA_hyd/isom_CS"/>
</dbReference>
<evidence type="ECO:0000313" key="7">
    <source>
        <dbReference type="EMBL" id="SNR90859.1"/>
    </source>
</evidence>
<evidence type="ECO:0000313" key="8">
    <source>
        <dbReference type="Proteomes" id="UP000198427"/>
    </source>
</evidence>
<dbReference type="GO" id="GO:0005829">
    <property type="term" value="C:cytosol"/>
    <property type="evidence" value="ECO:0007669"/>
    <property type="project" value="TreeGrafter"/>
</dbReference>
<evidence type="ECO:0000256" key="2">
    <source>
        <dbReference type="ARBA" id="ARBA00022428"/>
    </source>
</evidence>
<dbReference type="Proteomes" id="UP000198427">
    <property type="component" value="Unassembled WGS sequence"/>
</dbReference>
<dbReference type="InterPro" id="IPR010198">
    <property type="entry name" value="DHNA-CoA_synthase_MenB"/>
</dbReference>
<comment type="catalytic activity">
    <reaction evidence="1 6">
        <text>2-succinylbenzoyl-CoA + H(+) = 1,4-dihydroxy-2-naphthoyl-CoA + H2O</text>
        <dbReference type="Rhea" id="RHEA:26562"/>
        <dbReference type="ChEBI" id="CHEBI:15377"/>
        <dbReference type="ChEBI" id="CHEBI:15378"/>
        <dbReference type="ChEBI" id="CHEBI:57364"/>
        <dbReference type="ChEBI" id="CHEBI:58897"/>
        <dbReference type="EC" id="4.1.3.36"/>
    </reaction>
</comment>
<dbReference type="Gene3D" id="3.90.226.10">
    <property type="entry name" value="2-enoyl-CoA Hydratase, Chain A, domain 1"/>
    <property type="match status" value="1"/>
</dbReference>
<comment type="caution">
    <text evidence="6">Lacks conserved residue(s) required for the propagation of feature annotation.</text>
</comment>
<dbReference type="KEGG" id="pje:CRM71_05900"/>
<dbReference type="GeneID" id="94028953"/>
<dbReference type="PANTHER" id="PTHR43113">
    <property type="entry name" value="NUCLEOSIDE-DIPHOSPHATE-SUGAR EPIMERASE"/>
    <property type="match status" value="1"/>
</dbReference>
<protein>
    <recommendedName>
        <fullName evidence="5 6">1,4-dihydroxy-2-naphthoyl-CoA synthase</fullName>
        <shortName evidence="6">DHNA-CoA synthase</shortName>
        <ecNumber evidence="5 6">4.1.3.36</ecNumber>
    </recommendedName>
</protein>
<dbReference type="FunFam" id="3.90.226.10:FF:000003">
    <property type="entry name" value="1,4-dihydroxy-2-naphthoyl-CoA synthase"/>
    <property type="match status" value="1"/>
</dbReference>
<organism evidence="7 8">
    <name type="scientific">Prevotella jejuni</name>
    <dbReference type="NCBI Taxonomy" id="1177574"/>
    <lineage>
        <taxon>Bacteria</taxon>
        <taxon>Pseudomonadati</taxon>
        <taxon>Bacteroidota</taxon>
        <taxon>Bacteroidia</taxon>
        <taxon>Bacteroidales</taxon>
        <taxon>Prevotellaceae</taxon>
        <taxon>Prevotella</taxon>
    </lineage>
</organism>
<dbReference type="FunFam" id="1.10.12.10:FF:000002">
    <property type="entry name" value="1,4-dihydroxy-2-naphthoyl-CoA synthase"/>
    <property type="match status" value="1"/>
</dbReference>
<dbReference type="PANTHER" id="PTHR43113:SF1">
    <property type="entry name" value="1,4-DIHYDROXY-2-NAPHTHOYL-COA SYNTHASE, PEROXISOMAL"/>
    <property type="match status" value="1"/>
</dbReference>
<feature type="site" description="Important for catalysis" evidence="6">
    <location>
        <position position="248"/>
    </location>
</feature>
<dbReference type="NCBIfam" id="NF005637">
    <property type="entry name" value="PRK07396.1"/>
    <property type="match status" value="1"/>
</dbReference>
<sequence>MEKREWKPIEGFNFEEILFEEYNHIAKVTINRPRYRNAFTPKTVWEMTQAFNYCREALDIRVVILTGAGDKAFCSGGDMHVKGHGGYIGSDGVPRLNVLDLQMQIRRLPKPVIAMVNGYAIGGGHVLHVVCDLTIASDNAIFGQTGPKVGSFDAGFGASYLARIVGQKKAREIWFLCRQYSAVEAERMGLVNKVVPFDHLEDECIEWAETMIERSPLALRMMKAGFNAELDGQAGIQELAGDATMLYYTLDEAQEGGKAFLEKRKPDFDKYPQFP</sequence>
<dbReference type="InterPro" id="IPR014748">
    <property type="entry name" value="Enoyl-CoA_hydra_C"/>
</dbReference>
<comment type="cofactor">
    <cofactor evidence="6">
        <name>hydrogencarbonate</name>
        <dbReference type="ChEBI" id="CHEBI:17544"/>
    </cofactor>
</comment>
<feature type="binding site" evidence="6">
    <location>
        <position position="248"/>
    </location>
    <ligand>
        <name>substrate</name>
        <note>ligand shared between two neighboring subunits</note>
    </ligand>
</feature>
<comment type="function">
    <text evidence="4 6">Converts o-succinylbenzoyl-CoA (OSB-CoA) to 1,4-dihydroxy-2-naphthoyl-CoA (DHNA-CoA).</text>
</comment>
<dbReference type="EMBL" id="FZNZ01000018">
    <property type="protein sequence ID" value="SNR90859.1"/>
    <property type="molecule type" value="Genomic_DNA"/>
</dbReference>
<feature type="site" description="Important for catalysis" evidence="6">
    <location>
        <position position="87"/>
    </location>
</feature>
<evidence type="ECO:0000256" key="6">
    <source>
        <dbReference type="HAMAP-Rule" id="MF_01934"/>
    </source>
</evidence>
<dbReference type="GO" id="GO:0008935">
    <property type="term" value="F:1,4-dihydroxy-2-naphthoyl-CoA synthase activity"/>
    <property type="evidence" value="ECO:0007669"/>
    <property type="project" value="UniProtKB-UniRule"/>
</dbReference>
<comment type="pathway">
    <text evidence="6">Quinol/quinone metabolism; menaquinone biosynthesis.</text>
</comment>
<name>A0A2K9HAZ7_9BACT</name>
<comment type="caution">
    <text evidence="7">The sequence shown here is derived from an EMBL/GenBank/DDBJ whole genome shotgun (WGS) entry which is preliminary data.</text>
</comment>
<dbReference type="HAMAP" id="MF_01934">
    <property type="entry name" value="MenB"/>
    <property type="match status" value="1"/>
</dbReference>
<keyword evidence="2 6" id="KW-0474">Menaquinone biosynthesis</keyword>
<dbReference type="GO" id="GO:0009234">
    <property type="term" value="P:menaquinone biosynthetic process"/>
    <property type="evidence" value="ECO:0007669"/>
    <property type="project" value="UniProtKB-UniRule"/>
</dbReference>
<dbReference type="InterPro" id="IPR001753">
    <property type="entry name" value="Enoyl-CoA_hydra/iso"/>
</dbReference>
<feature type="binding site" description="in other chain" evidence="6">
    <location>
        <begin position="119"/>
        <end position="123"/>
    </location>
    <ligand>
        <name>substrate</name>
        <note>ligand shared between two neighboring subunits</note>
    </ligand>
</feature>
<feature type="binding site" description="in other chain" evidence="6">
    <location>
        <position position="145"/>
    </location>
    <ligand>
        <name>substrate</name>
        <note>ligand shared between two neighboring subunits</note>
    </ligand>
</feature>
<dbReference type="AlphaFoldDB" id="A0A2K9HAZ7"/>
<dbReference type="NCBIfam" id="TIGR01929">
    <property type="entry name" value="menB"/>
    <property type="match status" value="1"/>
</dbReference>
<gene>
    <name evidence="6" type="primary">menB</name>
    <name evidence="7" type="ORF">SAMN06265364_11858</name>
</gene>
<accession>A0A2K9HAZ7</accession>
<evidence type="ECO:0000256" key="4">
    <source>
        <dbReference type="ARBA" id="ARBA00054238"/>
    </source>
</evidence>
<dbReference type="PROSITE" id="PS00166">
    <property type="entry name" value="ENOYL_COA_HYDRATASE"/>
    <property type="match status" value="1"/>
</dbReference>
<feature type="binding site" description="in other chain" evidence="6">
    <location>
        <position position="87"/>
    </location>
    <ligand>
        <name>substrate</name>
        <note>ligand shared between two neighboring subunits</note>
    </ligand>
</feature>
<keyword evidence="3 6" id="KW-0456">Lyase</keyword>
<comment type="similarity">
    <text evidence="6">Belongs to the enoyl-CoA hydratase/isomerase family. MenB subfamily.</text>
</comment>
<dbReference type="CDD" id="cd06558">
    <property type="entry name" value="crotonase-like"/>
    <property type="match status" value="1"/>
</dbReference>
<comment type="pathway">
    <text evidence="6">Quinol/quinone metabolism; 1,4-dihydroxy-2-naphthoate biosynthesis; 1,4-dihydroxy-2-naphthoate from chorismate: step 6/7.</text>
</comment>
<evidence type="ECO:0000256" key="5">
    <source>
        <dbReference type="ARBA" id="ARBA00066833"/>
    </source>
</evidence>
<dbReference type="InterPro" id="IPR029045">
    <property type="entry name" value="ClpP/crotonase-like_dom_sf"/>
</dbReference>
<dbReference type="EC" id="4.1.3.36" evidence="5 6"/>
<feature type="binding site" evidence="6">
    <location>
        <begin position="144"/>
        <end position="146"/>
    </location>
    <ligand>
        <name>hydrogencarbonate</name>
        <dbReference type="ChEBI" id="CHEBI:17544"/>
    </ligand>
</feature>
<feature type="binding site" description="in other chain" evidence="6">
    <location>
        <position position="36"/>
    </location>
    <ligand>
        <name>substrate</name>
        <note>ligand shared between two neighboring subunits</note>
    </ligand>
</feature>
<keyword evidence="8" id="KW-1185">Reference proteome</keyword>
<evidence type="ECO:0000256" key="1">
    <source>
        <dbReference type="ARBA" id="ARBA00000177"/>
    </source>
</evidence>
<reference evidence="7 8" key="1">
    <citation type="submission" date="2017-06" db="EMBL/GenBank/DDBJ databases">
        <authorList>
            <person name="Varghese N."/>
            <person name="Submissions S."/>
        </authorList>
    </citation>
    <scope>NUCLEOTIDE SEQUENCE [LARGE SCALE GENOMIC DNA]</scope>
    <source>
        <strain evidence="7 8">DSM 26989</strain>
    </source>
</reference>
<dbReference type="SUPFAM" id="SSF52096">
    <property type="entry name" value="ClpP/crotonase"/>
    <property type="match status" value="1"/>
</dbReference>
<feature type="binding site" description="in other chain" evidence="6">
    <location>
        <position position="151"/>
    </location>
    <ligand>
        <name>substrate</name>
        <note>ligand shared between two neighboring subunits</note>
    </ligand>
</feature>